<dbReference type="Proteomes" id="UP000689195">
    <property type="component" value="Unassembled WGS sequence"/>
</dbReference>
<gene>
    <name evidence="1" type="ORF">PPENT_87.1.T0060359</name>
</gene>
<proteinExistence type="predicted"/>
<evidence type="ECO:0000313" key="2">
    <source>
        <dbReference type="Proteomes" id="UP000689195"/>
    </source>
</evidence>
<dbReference type="EMBL" id="CAJJDO010000006">
    <property type="protein sequence ID" value="CAD8137918.1"/>
    <property type="molecule type" value="Genomic_DNA"/>
</dbReference>
<accession>A0A8S1SD75</accession>
<protein>
    <submittedName>
        <fullName evidence="1">Uncharacterized protein</fullName>
    </submittedName>
</protein>
<reference evidence="1" key="1">
    <citation type="submission" date="2021-01" db="EMBL/GenBank/DDBJ databases">
        <authorList>
            <consortium name="Genoscope - CEA"/>
            <person name="William W."/>
        </authorList>
    </citation>
    <scope>NUCLEOTIDE SEQUENCE</scope>
</reference>
<name>A0A8S1SD75_9CILI</name>
<evidence type="ECO:0000313" key="1">
    <source>
        <dbReference type="EMBL" id="CAD8137918.1"/>
    </source>
</evidence>
<organism evidence="1 2">
    <name type="scientific">Paramecium pentaurelia</name>
    <dbReference type="NCBI Taxonomy" id="43138"/>
    <lineage>
        <taxon>Eukaryota</taxon>
        <taxon>Sar</taxon>
        <taxon>Alveolata</taxon>
        <taxon>Ciliophora</taxon>
        <taxon>Intramacronucleata</taxon>
        <taxon>Oligohymenophorea</taxon>
        <taxon>Peniculida</taxon>
        <taxon>Parameciidae</taxon>
        <taxon>Paramecium</taxon>
    </lineage>
</organism>
<keyword evidence="2" id="KW-1185">Reference proteome</keyword>
<sequence>MMSSTQSQFNFVRKPLPKAPITRQFSREKSQPIFNPITPSTKFRIQNNNQFLSREKSQKNSNNFFNNTSESTKITKVQNQSLLKKYDADQKQQIFDREDLEEEQQFKLLCQTLDQIL</sequence>
<comment type="caution">
    <text evidence="1">The sequence shown here is derived from an EMBL/GenBank/DDBJ whole genome shotgun (WGS) entry which is preliminary data.</text>
</comment>
<dbReference type="OrthoDB" id="299181at2759"/>
<dbReference type="AlphaFoldDB" id="A0A8S1SD75"/>